<dbReference type="Proteomes" id="UP001209803">
    <property type="component" value="Chromosome"/>
</dbReference>
<sequence length="501" mass="54365">MSTFELSRRSFLTRASAAVATTAFGTGASIAQTVPAPVNTVPEGAKFRWIDSGDQKAVFFKKFFEKYGEARGIDVIYDPLPWNEIAKVVPLGVRNNTAHDVFVLPRNFSLADAVSQGWVQPYDEFIPNIEEWKKGFPSGAFLPGINEFEGKTYGLPFTSNKRYASHLLYNKAYMDAAGFDPEAKPLTHSQFREAARKITEAGQGRYFGFIIGGSQLNRWADVVRNIGRIAGASAGGDGILDADIDLRTGEYVFDSDEYIAAIELLLAMQSDRSMFPGFINLNAPQARAYMPQGAAGMILQGPWNIPSWESQNPDFDFGLSSAPVPESGKQGKLTISQGGAKPNTISLWSGSENGAIAGEIFHYLGTLEGQIEWANVVGAGDPPIMPEAVAKADMSPRSKQILNLFNDQIRVGPNPLVRNGEMSKVVAAYVAPDVNFARTVQGLVAGQLSGVKEQMSELKDRYNSALDAAFAKAKADGANVDRSELVFANWNPDVDFGAADY</sequence>
<dbReference type="InterPro" id="IPR019546">
    <property type="entry name" value="TAT_signal_bac_arc"/>
</dbReference>
<dbReference type="Gene3D" id="3.40.190.10">
    <property type="entry name" value="Periplasmic binding protein-like II"/>
    <property type="match status" value="1"/>
</dbReference>
<dbReference type="RefSeq" id="WP_152500453.1">
    <property type="nucleotide sequence ID" value="NZ_CP120863.1"/>
</dbReference>
<dbReference type="InterPro" id="IPR006059">
    <property type="entry name" value="SBP"/>
</dbReference>
<name>A0ABY8F7E7_9HYPH</name>
<dbReference type="NCBIfam" id="TIGR01409">
    <property type="entry name" value="TAT_signal_seq"/>
    <property type="match status" value="1"/>
</dbReference>
<evidence type="ECO:0000256" key="3">
    <source>
        <dbReference type="ARBA" id="ARBA00011557"/>
    </source>
</evidence>
<keyword evidence="5" id="KW-0813">Transport</keyword>
<dbReference type="EMBL" id="CP120863">
    <property type="protein sequence ID" value="WFE91304.1"/>
    <property type="molecule type" value="Genomic_DNA"/>
</dbReference>
<evidence type="ECO:0000313" key="9">
    <source>
        <dbReference type="EMBL" id="WFE91304.1"/>
    </source>
</evidence>
<dbReference type="InterPro" id="IPR006311">
    <property type="entry name" value="TAT_signal"/>
</dbReference>
<evidence type="ECO:0000256" key="1">
    <source>
        <dbReference type="ARBA" id="ARBA00004418"/>
    </source>
</evidence>
<evidence type="ECO:0000313" key="10">
    <source>
        <dbReference type="Proteomes" id="UP001209803"/>
    </source>
</evidence>
<dbReference type="Pfam" id="PF01547">
    <property type="entry name" value="SBP_bac_1"/>
    <property type="match status" value="1"/>
</dbReference>
<dbReference type="InterPro" id="IPR050490">
    <property type="entry name" value="Bact_solute-bd_prot1"/>
</dbReference>
<evidence type="ECO:0000256" key="7">
    <source>
        <dbReference type="ARBA" id="ARBA00022764"/>
    </source>
</evidence>
<proteinExistence type="inferred from homology"/>
<evidence type="ECO:0000256" key="8">
    <source>
        <dbReference type="ARBA" id="ARBA00034473"/>
    </source>
</evidence>
<comment type="function">
    <text evidence="8">Part of the ABC transporter complex UgpBAEC involved in sn-glycerol-3-phosphate (G3P) import. Binds G3P.</text>
</comment>
<evidence type="ECO:0000256" key="6">
    <source>
        <dbReference type="ARBA" id="ARBA00022729"/>
    </source>
</evidence>
<evidence type="ECO:0000256" key="2">
    <source>
        <dbReference type="ARBA" id="ARBA00008520"/>
    </source>
</evidence>
<keyword evidence="10" id="KW-1185">Reference proteome</keyword>
<evidence type="ECO:0000256" key="4">
    <source>
        <dbReference type="ARBA" id="ARBA00017470"/>
    </source>
</evidence>
<accession>A0ABY8F7E7</accession>
<protein>
    <recommendedName>
        <fullName evidence="4">sn-glycerol-3-phosphate-binding periplasmic protein UgpB</fullName>
    </recommendedName>
</protein>
<reference evidence="9 10" key="1">
    <citation type="submission" date="2023-03" db="EMBL/GenBank/DDBJ databases">
        <title>Roseibium porphyridii sp. nov. and Roseibium rhodosorbium sp. nov. isolated from marine algae, Porphyridium cruentum and Rhodosorus marinus, respectively.</title>
        <authorList>
            <person name="Lee M.W."/>
            <person name="Choi B.J."/>
            <person name="Lee J.K."/>
            <person name="Choi D.G."/>
            <person name="Baek J.H."/>
            <person name="Bayburt H."/>
            <person name="Kim J.M."/>
            <person name="Han D.M."/>
            <person name="Kim K.H."/>
            <person name="Jeon C.O."/>
        </authorList>
    </citation>
    <scope>NUCLEOTIDE SEQUENCE [LARGE SCALE GENOMIC DNA]</scope>
    <source>
        <strain evidence="9 10">KMA01</strain>
    </source>
</reference>
<comment type="subunit">
    <text evidence="3">The complex is composed of two ATP-binding proteins (UgpC), two transmembrane proteins (UgpA and UgpE) and a solute-binding protein (UgpB).</text>
</comment>
<keyword evidence="6" id="KW-0732">Signal</keyword>
<evidence type="ECO:0000256" key="5">
    <source>
        <dbReference type="ARBA" id="ARBA00022448"/>
    </source>
</evidence>
<dbReference type="SUPFAM" id="SSF53850">
    <property type="entry name" value="Periplasmic binding protein-like II"/>
    <property type="match status" value="1"/>
</dbReference>
<gene>
    <name evidence="9" type="ORF">K1718_08090</name>
</gene>
<organism evidence="9 10">
    <name type="scientific">Roseibium porphyridii</name>
    <dbReference type="NCBI Taxonomy" id="2866279"/>
    <lineage>
        <taxon>Bacteria</taxon>
        <taxon>Pseudomonadati</taxon>
        <taxon>Pseudomonadota</taxon>
        <taxon>Alphaproteobacteria</taxon>
        <taxon>Hyphomicrobiales</taxon>
        <taxon>Stappiaceae</taxon>
        <taxon>Roseibium</taxon>
    </lineage>
</organism>
<dbReference type="PROSITE" id="PS51318">
    <property type="entry name" value="TAT"/>
    <property type="match status" value="1"/>
</dbReference>
<comment type="similarity">
    <text evidence="2">Belongs to the bacterial solute-binding protein 1 family.</text>
</comment>
<comment type="subcellular location">
    <subcellularLocation>
        <location evidence="1">Periplasm</location>
    </subcellularLocation>
</comment>
<keyword evidence="7" id="KW-0574">Periplasm</keyword>
<dbReference type="PANTHER" id="PTHR43649:SF31">
    <property type="entry name" value="SN-GLYCEROL-3-PHOSPHATE-BINDING PERIPLASMIC PROTEIN UGPB"/>
    <property type="match status" value="1"/>
</dbReference>
<dbReference type="PANTHER" id="PTHR43649">
    <property type="entry name" value="ARABINOSE-BINDING PROTEIN-RELATED"/>
    <property type="match status" value="1"/>
</dbReference>